<reference evidence="1" key="1">
    <citation type="submission" date="2019-08" db="EMBL/GenBank/DDBJ databases">
        <authorList>
            <person name="Kucharzyk K."/>
            <person name="Murdoch R.W."/>
            <person name="Higgins S."/>
            <person name="Loffler F."/>
        </authorList>
    </citation>
    <scope>NUCLEOTIDE SEQUENCE</scope>
</reference>
<organism evidence="1">
    <name type="scientific">bioreactor metagenome</name>
    <dbReference type="NCBI Taxonomy" id="1076179"/>
    <lineage>
        <taxon>unclassified sequences</taxon>
        <taxon>metagenomes</taxon>
        <taxon>ecological metagenomes</taxon>
    </lineage>
</organism>
<protein>
    <submittedName>
        <fullName evidence="1">Uncharacterized protein</fullName>
    </submittedName>
</protein>
<dbReference type="AlphaFoldDB" id="A0A645HBK9"/>
<comment type="caution">
    <text evidence="1">The sequence shown here is derived from an EMBL/GenBank/DDBJ whole genome shotgun (WGS) entry which is preliminary data.</text>
</comment>
<dbReference type="EMBL" id="VSSQ01090549">
    <property type="protein sequence ID" value="MPN36418.1"/>
    <property type="molecule type" value="Genomic_DNA"/>
</dbReference>
<accession>A0A645HBK9</accession>
<proteinExistence type="predicted"/>
<name>A0A645HBK9_9ZZZZ</name>
<gene>
    <name evidence="1" type="ORF">SDC9_183927</name>
</gene>
<sequence length="130" mass="14068">MGELPDQGAGESVVNIEYCRQGATIGKGLGNGLERAKIDAAALNAEIVDFAGDDELHVKLTCQRPYLLVCILCRIQCQRTAVAEQESVACPQAALQLARPRGGEPRQIRCLKWAADGQAEYQHFLAQCKG</sequence>
<evidence type="ECO:0000313" key="1">
    <source>
        <dbReference type="EMBL" id="MPN36418.1"/>
    </source>
</evidence>